<keyword evidence="1" id="KW-1133">Transmembrane helix</keyword>
<keyword evidence="4" id="KW-1185">Reference proteome</keyword>
<dbReference type="Proteomes" id="UP000319818">
    <property type="component" value="Unassembled WGS sequence"/>
</dbReference>
<feature type="transmembrane region" description="Helical" evidence="1">
    <location>
        <begin position="117"/>
        <end position="136"/>
    </location>
</feature>
<evidence type="ECO:0000313" key="4">
    <source>
        <dbReference type="Proteomes" id="UP000319818"/>
    </source>
</evidence>
<feature type="transmembrane region" description="Helical" evidence="1">
    <location>
        <begin position="201"/>
        <end position="227"/>
    </location>
</feature>
<dbReference type="OrthoDB" id="4174975at2"/>
<evidence type="ECO:0000259" key="2">
    <source>
        <dbReference type="Pfam" id="PF14219"/>
    </source>
</evidence>
<protein>
    <submittedName>
        <fullName evidence="3">Uncharacterized protein DUF4328</fullName>
    </submittedName>
</protein>
<proteinExistence type="predicted"/>
<dbReference type="Pfam" id="PF14219">
    <property type="entry name" value="DUF4328"/>
    <property type="match status" value="1"/>
</dbReference>
<feature type="transmembrane region" description="Helical" evidence="1">
    <location>
        <begin position="157"/>
        <end position="181"/>
    </location>
</feature>
<evidence type="ECO:0000313" key="3">
    <source>
        <dbReference type="EMBL" id="TQM45197.1"/>
    </source>
</evidence>
<name>A0A543GGK4_9PSEU</name>
<dbReference type="AlphaFoldDB" id="A0A543GGK4"/>
<feature type="domain" description="DUF4328" evidence="2">
    <location>
        <begin position="78"/>
        <end position="234"/>
    </location>
</feature>
<feature type="transmembrane region" description="Helical" evidence="1">
    <location>
        <begin position="22"/>
        <end position="45"/>
    </location>
</feature>
<dbReference type="EMBL" id="VFPH01000001">
    <property type="protein sequence ID" value="TQM45197.1"/>
    <property type="molecule type" value="Genomic_DNA"/>
</dbReference>
<keyword evidence="1" id="KW-0472">Membrane</keyword>
<organism evidence="3 4">
    <name type="scientific">Pseudonocardia cypriaca</name>
    <dbReference type="NCBI Taxonomy" id="882449"/>
    <lineage>
        <taxon>Bacteria</taxon>
        <taxon>Bacillati</taxon>
        <taxon>Actinomycetota</taxon>
        <taxon>Actinomycetes</taxon>
        <taxon>Pseudonocardiales</taxon>
        <taxon>Pseudonocardiaceae</taxon>
        <taxon>Pseudonocardia</taxon>
    </lineage>
</organism>
<dbReference type="RefSeq" id="WP_142100634.1">
    <property type="nucleotide sequence ID" value="NZ_VFPH01000001.1"/>
</dbReference>
<sequence>MTTVPPPVEPAPTTAPTHPRPISGLGTAIGALNIALAVLLVVFVVTDWSNYRLLSDHVNGRLSADGFWEQYSSGFASLGLGLLALPLIVATCITWLVWIHRARTNAGLLSPGYRFRYSPGFSVGGMVVPFANYWWFRPILEDICIGSSPGRPADGTVRLVRACWGITVGATLVSMLIKPFFSFHVLTYTPDGRLAGGGADALQGLLGIALYNTVTALVFAPACAMLITIIRRVSRQQTELLFPAQQA</sequence>
<dbReference type="InterPro" id="IPR025565">
    <property type="entry name" value="DUF4328"/>
</dbReference>
<evidence type="ECO:0000256" key="1">
    <source>
        <dbReference type="SAM" id="Phobius"/>
    </source>
</evidence>
<reference evidence="3 4" key="1">
    <citation type="submission" date="2019-06" db="EMBL/GenBank/DDBJ databases">
        <title>Sequencing the genomes of 1000 actinobacteria strains.</title>
        <authorList>
            <person name="Klenk H.-P."/>
        </authorList>
    </citation>
    <scope>NUCLEOTIDE SEQUENCE [LARGE SCALE GENOMIC DNA]</scope>
    <source>
        <strain evidence="3 4">DSM 45511</strain>
    </source>
</reference>
<comment type="caution">
    <text evidence="3">The sequence shown here is derived from an EMBL/GenBank/DDBJ whole genome shotgun (WGS) entry which is preliminary data.</text>
</comment>
<gene>
    <name evidence="3" type="ORF">FB388_2594</name>
</gene>
<feature type="transmembrane region" description="Helical" evidence="1">
    <location>
        <begin position="75"/>
        <end position="97"/>
    </location>
</feature>
<accession>A0A543GGK4</accession>
<keyword evidence="1" id="KW-0812">Transmembrane</keyword>